<evidence type="ECO:0000313" key="1">
    <source>
        <dbReference type="EMBL" id="GBP42611.1"/>
    </source>
</evidence>
<accession>A0A4C1VV21</accession>
<keyword evidence="2" id="KW-1185">Reference proteome</keyword>
<gene>
    <name evidence="1" type="ORF">EVAR_87162_1</name>
</gene>
<evidence type="ECO:0000313" key="2">
    <source>
        <dbReference type="Proteomes" id="UP000299102"/>
    </source>
</evidence>
<protein>
    <submittedName>
        <fullName evidence="1">Uncharacterized protein</fullName>
    </submittedName>
</protein>
<comment type="caution">
    <text evidence="1">The sequence shown here is derived from an EMBL/GenBank/DDBJ whole genome shotgun (WGS) entry which is preliminary data.</text>
</comment>
<sequence length="96" mass="11058">MRGTPQTKTDNSGKVVEVSPISQSVRPHGAQIIKSQTQDILRLRELGPRGHMVLIFFPISRERATRKILKSAGRRHSVKRSKRRLEIGESWIAFWR</sequence>
<reference evidence="1 2" key="1">
    <citation type="journal article" date="2019" name="Commun. Biol.">
        <title>The bagworm genome reveals a unique fibroin gene that provides high tensile strength.</title>
        <authorList>
            <person name="Kono N."/>
            <person name="Nakamura H."/>
            <person name="Ohtoshi R."/>
            <person name="Tomita M."/>
            <person name="Numata K."/>
            <person name="Arakawa K."/>
        </authorList>
    </citation>
    <scope>NUCLEOTIDE SEQUENCE [LARGE SCALE GENOMIC DNA]</scope>
</reference>
<dbReference type="Proteomes" id="UP000299102">
    <property type="component" value="Unassembled WGS sequence"/>
</dbReference>
<proteinExistence type="predicted"/>
<dbReference type="AlphaFoldDB" id="A0A4C1VV21"/>
<organism evidence="1 2">
    <name type="scientific">Eumeta variegata</name>
    <name type="common">Bagworm moth</name>
    <name type="synonym">Eumeta japonica</name>
    <dbReference type="NCBI Taxonomy" id="151549"/>
    <lineage>
        <taxon>Eukaryota</taxon>
        <taxon>Metazoa</taxon>
        <taxon>Ecdysozoa</taxon>
        <taxon>Arthropoda</taxon>
        <taxon>Hexapoda</taxon>
        <taxon>Insecta</taxon>
        <taxon>Pterygota</taxon>
        <taxon>Neoptera</taxon>
        <taxon>Endopterygota</taxon>
        <taxon>Lepidoptera</taxon>
        <taxon>Glossata</taxon>
        <taxon>Ditrysia</taxon>
        <taxon>Tineoidea</taxon>
        <taxon>Psychidae</taxon>
        <taxon>Oiketicinae</taxon>
        <taxon>Eumeta</taxon>
    </lineage>
</organism>
<name>A0A4C1VV21_EUMVA</name>
<dbReference type="EMBL" id="BGZK01000421">
    <property type="protein sequence ID" value="GBP42611.1"/>
    <property type="molecule type" value="Genomic_DNA"/>
</dbReference>